<evidence type="ECO:0000256" key="1">
    <source>
        <dbReference type="SAM" id="MobiDB-lite"/>
    </source>
</evidence>
<dbReference type="RefSeq" id="WP_114645890.1">
    <property type="nucleotide sequence ID" value="NZ_QQNH01000010.1"/>
</dbReference>
<dbReference type="Proteomes" id="UP000253759">
    <property type="component" value="Unassembled WGS sequence"/>
</dbReference>
<reference evidence="4" key="1">
    <citation type="submission" date="2018-07" db="EMBL/GenBank/DDBJ databases">
        <authorList>
            <person name="Liu B.-T."/>
            <person name="Du Z."/>
        </authorList>
    </citation>
    <scope>NUCLEOTIDE SEQUENCE [LARGE SCALE GENOMIC DNA]</scope>
    <source>
        <strain evidence="4">XYN52</strain>
    </source>
</reference>
<feature type="region of interest" description="Disordered" evidence="1">
    <location>
        <begin position="77"/>
        <end position="111"/>
    </location>
</feature>
<keyword evidence="2" id="KW-0732">Signal</keyword>
<feature type="chain" id="PRO_5016736192" description="Secreted protein" evidence="2">
    <location>
        <begin position="25"/>
        <end position="111"/>
    </location>
</feature>
<name>A0A369W2M0_9HYPH</name>
<dbReference type="EMBL" id="QQNH01000010">
    <property type="protein sequence ID" value="RDE08924.1"/>
    <property type="molecule type" value="Genomic_DNA"/>
</dbReference>
<gene>
    <name evidence="3" type="ORF">DVH29_09240</name>
</gene>
<dbReference type="AlphaFoldDB" id="A0A369W2M0"/>
<accession>A0A369W2M0</accession>
<organism evidence="3 4">
    <name type="scientific">Pelagibacterium lacus</name>
    <dbReference type="NCBI Taxonomy" id="2282655"/>
    <lineage>
        <taxon>Bacteria</taxon>
        <taxon>Pseudomonadati</taxon>
        <taxon>Pseudomonadota</taxon>
        <taxon>Alphaproteobacteria</taxon>
        <taxon>Hyphomicrobiales</taxon>
        <taxon>Devosiaceae</taxon>
        <taxon>Pelagibacterium</taxon>
    </lineage>
</organism>
<sequence>MIRYLPIVMLAFGLVLLSASFAAAAPAPAGVGAMCIDPTAADPFETGQKTSRCWKQLGSGLLVPGGCPVHATLVETEATARPDTGPGWPHLEPFPVGESQPPELDHPPPRA</sequence>
<protein>
    <recommendedName>
        <fullName evidence="5">Secreted protein</fullName>
    </recommendedName>
</protein>
<evidence type="ECO:0008006" key="5">
    <source>
        <dbReference type="Google" id="ProtNLM"/>
    </source>
</evidence>
<evidence type="ECO:0000313" key="3">
    <source>
        <dbReference type="EMBL" id="RDE08924.1"/>
    </source>
</evidence>
<evidence type="ECO:0000256" key="2">
    <source>
        <dbReference type="SAM" id="SignalP"/>
    </source>
</evidence>
<feature type="signal peptide" evidence="2">
    <location>
        <begin position="1"/>
        <end position="24"/>
    </location>
</feature>
<proteinExistence type="predicted"/>
<evidence type="ECO:0000313" key="4">
    <source>
        <dbReference type="Proteomes" id="UP000253759"/>
    </source>
</evidence>
<comment type="caution">
    <text evidence="3">The sequence shown here is derived from an EMBL/GenBank/DDBJ whole genome shotgun (WGS) entry which is preliminary data.</text>
</comment>
<keyword evidence="4" id="KW-1185">Reference proteome</keyword>